<dbReference type="Pfam" id="PF00335">
    <property type="entry name" value="Tetraspanin"/>
    <property type="match status" value="1"/>
</dbReference>
<dbReference type="Proteomes" id="UP000095284">
    <property type="component" value="Unplaced"/>
</dbReference>
<evidence type="ECO:0000313" key="9">
    <source>
        <dbReference type="WBParaSite" id="BXY_0940500.1"/>
    </source>
</evidence>
<feature type="disulfide bond" evidence="6">
    <location>
        <begin position="169"/>
        <end position="206"/>
    </location>
</feature>
<evidence type="ECO:0000256" key="6">
    <source>
        <dbReference type="PIRSR" id="PIRSR002419-1"/>
    </source>
</evidence>
<dbReference type="PIRSF" id="PIRSF002419">
    <property type="entry name" value="Tetraspanin"/>
    <property type="match status" value="1"/>
</dbReference>
<feature type="transmembrane region" description="Helical" evidence="7">
    <location>
        <begin position="79"/>
        <end position="100"/>
    </location>
</feature>
<protein>
    <recommendedName>
        <fullName evidence="7">Tetraspanin</fullName>
    </recommendedName>
</protein>
<proteinExistence type="inferred from homology"/>
<sequence length="255" mass="27534">MEKPQNRKPDSQQHSDGNFHGQQHVMVEGGVTLVKYLLFLANFILWVCGLGLIITGAVLQLKYTGLLDILGDERLATPILLLGAGCICALLGFLGCCGAIRENYCLTVSFAVLLALLLLTETAAAIAAYALHEPLHDALINQLTQGLQNYNKSRGVALAWDETQRELECCGVNNASDWRAVPDSCCTHFHAGCARMATPSFHETGCISAVQKWILTNAAIVGGISAVIGAVQVVGICFACCLSKSILKDYHDYFY</sequence>
<accession>A0A1I7S8R0</accession>
<keyword evidence="4 7" id="KW-1133">Transmembrane helix</keyword>
<dbReference type="InterPro" id="IPR000301">
    <property type="entry name" value="Tetraspanin_animals"/>
</dbReference>
<feature type="disulfide bond" evidence="6">
    <location>
        <begin position="170"/>
        <end position="186"/>
    </location>
</feature>
<comment type="subcellular location">
    <subcellularLocation>
        <location evidence="1 7">Membrane</location>
        <topology evidence="1 7">Multi-pass membrane protein</topology>
    </subcellularLocation>
</comment>
<feature type="transmembrane region" description="Helical" evidence="7">
    <location>
        <begin position="107"/>
        <end position="131"/>
    </location>
</feature>
<keyword evidence="5 7" id="KW-0472">Membrane</keyword>
<keyword evidence="6" id="KW-1015">Disulfide bond</keyword>
<feature type="transmembrane region" description="Helical" evidence="7">
    <location>
        <begin position="36"/>
        <end position="59"/>
    </location>
</feature>
<evidence type="ECO:0000256" key="7">
    <source>
        <dbReference type="RuleBase" id="RU361218"/>
    </source>
</evidence>
<dbReference type="SUPFAM" id="SSF48652">
    <property type="entry name" value="Tetraspanin"/>
    <property type="match status" value="1"/>
</dbReference>
<comment type="similarity">
    <text evidence="2 7">Belongs to the tetraspanin (TM4SF) family.</text>
</comment>
<evidence type="ECO:0000256" key="1">
    <source>
        <dbReference type="ARBA" id="ARBA00004141"/>
    </source>
</evidence>
<feature type="transmembrane region" description="Helical" evidence="7">
    <location>
        <begin position="218"/>
        <end position="242"/>
    </location>
</feature>
<keyword evidence="3 7" id="KW-0812">Transmembrane</keyword>
<dbReference type="PANTHER" id="PTHR19282">
    <property type="entry name" value="TETRASPANIN"/>
    <property type="match status" value="1"/>
</dbReference>
<evidence type="ECO:0000256" key="2">
    <source>
        <dbReference type="ARBA" id="ARBA00006840"/>
    </source>
</evidence>
<dbReference type="WBParaSite" id="BXY_0940500.1">
    <property type="protein sequence ID" value="BXY_0940500.1"/>
    <property type="gene ID" value="BXY_0940500"/>
</dbReference>
<dbReference type="InterPro" id="IPR018499">
    <property type="entry name" value="Tetraspanin/Peripherin"/>
</dbReference>
<dbReference type="eggNOG" id="KOG3882">
    <property type="taxonomic scope" value="Eukaryota"/>
</dbReference>
<dbReference type="AlphaFoldDB" id="A0A1I7S8R0"/>
<evidence type="ECO:0000256" key="4">
    <source>
        <dbReference type="ARBA" id="ARBA00022989"/>
    </source>
</evidence>
<dbReference type="PANTHER" id="PTHR19282:SF456">
    <property type="entry name" value="CD63 MOLECULE"/>
    <property type="match status" value="1"/>
</dbReference>
<dbReference type="Gene3D" id="1.10.1450.10">
    <property type="entry name" value="Tetraspanin"/>
    <property type="match status" value="1"/>
</dbReference>
<dbReference type="InterPro" id="IPR008952">
    <property type="entry name" value="Tetraspanin_EC2_sf"/>
</dbReference>
<dbReference type="PRINTS" id="PR00259">
    <property type="entry name" value="TMFOUR"/>
</dbReference>
<evidence type="ECO:0000256" key="3">
    <source>
        <dbReference type="ARBA" id="ARBA00022692"/>
    </source>
</evidence>
<evidence type="ECO:0000256" key="5">
    <source>
        <dbReference type="ARBA" id="ARBA00023136"/>
    </source>
</evidence>
<evidence type="ECO:0000313" key="8">
    <source>
        <dbReference type="Proteomes" id="UP000095284"/>
    </source>
</evidence>
<organism evidence="8 9">
    <name type="scientific">Bursaphelenchus xylophilus</name>
    <name type="common">Pinewood nematode worm</name>
    <name type="synonym">Aphelenchoides xylophilus</name>
    <dbReference type="NCBI Taxonomy" id="6326"/>
    <lineage>
        <taxon>Eukaryota</taxon>
        <taxon>Metazoa</taxon>
        <taxon>Ecdysozoa</taxon>
        <taxon>Nematoda</taxon>
        <taxon>Chromadorea</taxon>
        <taxon>Rhabditida</taxon>
        <taxon>Tylenchina</taxon>
        <taxon>Tylenchomorpha</taxon>
        <taxon>Aphelenchoidea</taxon>
        <taxon>Aphelenchoididae</taxon>
        <taxon>Bursaphelenchus</taxon>
    </lineage>
</organism>
<reference evidence="9" key="1">
    <citation type="submission" date="2016-11" db="UniProtKB">
        <authorList>
            <consortium name="WormBaseParasite"/>
        </authorList>
    </citation>
    <scope>IDENTIFICATION</scope>
</reference>
<dbReference type="GO" id="GO:0005886">
    <property type="term" value="C:plasma membrane"/>
    <property type="evidence" value="ECO:0007669"/>
    <property type="project" value="TreeGrafter"/>
</dbReference>
<name>A0A1I7S8R0_BURXY</name>